<evidence type="ECO:0000313" key="14">
    <source>
        <dbReference type="Proteomes" id="UP001207736"/>
    </source>
</evidence>
<evidence type="ECO:0000256" key="6">
    <source>
        <dbReference type="ARBA" id="ARBA00022679"/>
    </source>
</evidence>
<dbReference type="CDD" id="cd00075">
    <property type="entry name" value="HATPase"/>
    <property type="match status" value="1"/>
</dbReference>
<evidence type="ECO:0000256" key="10">
    <source>
        <dbReference type="SAM" id="Phobius"/>
    </source>
</evidence>
<dbReference type="EMBL" id="BQKB01000008">
    <property type="protein sequence ID" value="GJM52039.1"/>
    <property type="molecule type" value="Genomic_DNA"/>
</dbReference>
<reference evidence="12 15" key="1">
    <citation type="submission" date="2021-11" db="EMBL/GenBank/DDBJ databases">
        <title>Draft genome sequence of Capnocytophaga sp. strain KC07075 isolated from cat oral cavity.</title>
        <authorList>
            <person name="Suzuki M."/>
            <person name="Imaoka K."/>
            <person name="Kimura M."/>
            <person name="Morikawa S."/>
            <person name="Maeda K."/>
        </authorList>
    </citation>
    <scope>NUCLEOTIDE SEQUENCE</scope>
    <source>
        <strain evidence="12">KC07075</strain>
        <strain evidence="13 15">KC07079</strain>
    </source>
</reference>
<comment type="caution">
    <text evidence="12">The sequence shown here is derived from an EMBL/GenBank/DDBJ whole genome shotgun (WGS) entry which is preliminary data.</text>
</comment>
<dbReference type="Gene3D" id="1.10.287.130">
    <property type="match status" value="1"/>
</dbReference>
<gene>
    <name evidence="12" type="ORF">RCZ15_11720</name>
    <name evidence="13" type="ORF">RCZ16_03570</name>
</gene>
<dbReference type="AlphaFoldDB" id="A0AAV5AXC1"/>
<evidence type="ECO:0000259" key="11">
    <source>
        <dbReference type="PROSITE" id="PS50109"/>
    </source>
</evidence>
<dbReference type="Proteomes" id="UP001207736">
    <property type="component" value="Unassembled WGS sequence"/>
</dbReference>
<keyword evidence="4" id="KW-1003">Cell membrane</keyword>
<dbReference type="GO" id="GO:0000155">
    <property type="term" value="F:phosphorelay sensor kinase activity"/>
    <property type="evidence" value="ECO:0007669"/>
    <property type="project" value="InterPro"/>
</dbReference>
<dbReference type="SMART" id="SM00388">
    <property type="entry name" value="HisKA"/>
    <property type="match status" value="1"/>
</dbReference>
<dbReference type="SMART" id="SM00387">
    <property type="entry name" value="HATPase_c"/>
    <property type="match status" value="1"/>
</dbReference>
<dbReference type="Pfam" id="PF00512">
    <property type="entry name" value="HisKA"/>
    <property type="match status" value="1"/>
</dbReference>
<keyword evidence="9" id="KW-0067">ATP-binding</keyword>
<keyword evidence="10" id="KW-0812">Transmembrane</keyword>
<dbReference type="InterPro" id="IPR004358">
    <property type="entry name" value="Sig_transdc_His_kin-like_C"/>
</dbReference>
<proteinExistence type="predicted"/>
<evidence type="ECO:0000256" key="2">
    <source>
        <dbReference type="ARBA" id="ARBA00004651"/>
    </source>
</evidence>
<feature type="domain" description="Histidine kinase" evidence="11">
    <location>
        <begin position="264"/>
        <end position="470"/>
    </location>
</feature>
<dbReference type="PANTHER" id="PTHR44936">
    <property type="entry name" value="SENSOR PROTEIN CREC"/>
    <property type="match status" value="1"/>
</dbReference>
<dbReference type="PROSITE" id="PS50109">
    <property type="entry name" value="HIS_KIN"/>
    <property type="match status" value="1"/>
</dbReference>
<dbReference type="CDD" id="cd00082">
    <property type="entry name" value="HisKA"/>
    <property type="match status" value="1"/>
</dbReference>
<dbReference type="EC" id="2.7.13.3" evidence="3"/>
<evidence type="ECO:0000313" key="15">
    <source>
        <dbReference type="Proteomes" id="UP001208692"/>
    </source>
</evidence>
<evidence type="ECO:0000256" key="7">
    <source>
        <dbReference type="ARBA" id="ARBA00022741"/>
    </source>
</evidence>
<dbReference type="InterPro" id="IPR050980">
    <property type="entry name" value="2C_sensor_his_kinase"/>
</dbReference>
<evidence type="ECO:0000256" key="4">
    <source>
        <dbReference type="ARBA" id="ARBA00022475"/>
    </source>
</evidence>
<protein>
    <recommendedName>
        <fullName evidence="3">histidine kinase</fullName>
        <ecNumber evidence="3">2.7.13.3</ecNumber>
    </recommendedName>
</protein>
<dbReference type="PRINTS" id="PR00344">
    <property type="entry name" value="BCTRLSENSOR"/>
</dbReference>
<dbReference type="GO" id="GO:0005524">
    <property type="term" value="F:ATP binding"/>
    <property type="evidence" value="ECO:0007669"/>
    <property type="project" value="UniProtKB-KW"/>
</dbReference>
<evidence type="ECO:0000256" key="8">
    <source>
        <dbReference type="ARBA" id="ARBA00022777"/>
    </source>
</evidence>
<dbReference type="SUPFAM" id="SSF55874">
    <property type="entry name" value="ATPase domain of HSP90 chaperone/DNA topoisomerase II/histidine kinase"/>
    <property type="match status" value="1"/>
</dbReference>
<dbReference type="Proteomes" id="UP001208692">
    <property type="component" value="Unassembled WGS sequence"/>
</dbReference>
<dbReference type="Gene3D" id="6.10.340.10">
    <property type="match status" value="1"/>
</dbReference>
<dbReference type="InterPro" id="IPR003661">
    <property type="entry name" value="HisK_dim/P_dom"/>
</dbReference>
<sequence>MVSMILFVVVAFAVIALVTTMQYKKQSVKYHKERLLHKEKQIKTQIQYTLLQTTFPVEAQYIPLIFKDEIYRISNIQNVNFNLYDLQGTLLKSSRAVLDERFAHICIPDSILNALESAVNKRYIEHTIIDKKGYQSSYSYVNDNQFKPILILHIPNFENDSFNESSLRNSLYNLSMVYVVLLIIAVVLAYFISTYITKSLKTIEKRLTQTQFLEHNEKIILENPSAEIGQLITAYNSMIDEIERNKQALAKNERERAWREMAKQIAHEIKNPLTPMRLSIQSFERKFDPNSPNAHQKLTEFSQTLIQQIDTLSSIASAFSTFTQMPEQQREYTDVVKIVQNTIDIFDKECVFFQSEVKKIIAFVDKNQINRVVTNLLKNSLQATSNLAKPYIEVLLRVENKELVLSVRDNGMGISPELQEKIFEPKFTTKSTGSGLGLAMVKNIVQSYQGRIELISELNKGAMFVIYIPL</sequence>
<dbReference type="InterPro" id="IPR003594">
    <property type="entry name" value="HATPase_dom"/>
</dbReference>
<comment type="catalytic activity">
    <reaction evidence="1">
        <text>ATP + protein L-histidine = ADP + protein N-phospho-L-histidine.</text>
        <dbReference type="EC" id="2.7.13.3"/>
    </reaction>
</comment>
<keyword evidence="10" id="KW-0472">Membrane</keyword>
<keyword evidence="6" id="KW-0808">Transferase</keyword>
<accession>A0AAV5AXC1</accession>
<dbReference type="EMBL" id="BQKA01000023">
    <property type="protein sequence ID" value="GJM50198.1"/>
    <property type="molecule type" value="Genomic_DNA"/>
</dbReference>
<dbReference type="Gene3D" id="3.30.565.10">
    <property type="entry name" value="Histidine kinase-like ATPase, C-terminal domain"/>
    <property type="match status" value="1"/>
</dbReference>
<comment type="subcellular location">
    <subcellularLocation>
        <location evidence="2">Cell membrane</location>
        <topology evidence="2">Multi-pass membrane protein</topology>
    </subcellularLocation>
</comment>
<evidence type="ECO:0000256" key="1">
    <source>
        <dbReference type="ARBA" id="ARBA00000085"/>
    </source>
</evidence>
<name>A0AAV5AXC1_9FLAO</name>
<dbReference type="InterPro" id="IPR036890">
    <property type="entry name" value="HATPase_C_sf"/>
</dbReference>
<evidence type="ECO:0000256" key="9">
    <source>
        <dbReference type="ARBA" id="ARBA00022840"/>
    </source>
</evidence>
<feature type="transmembrane region" description="Helical" evidence="10">
    <location>
        <begin position="176"/>
        <end position="196"/>
    </location>
</feature>
<dbReference type="InterPro" id="IPR005467">
    <property type="entry name" value="His_kinase_dom"/>
</dbReference>
<dbReference type="GO" id="GO:0005886">
    <property type="term" value="C:plasma membrane"/>
    <property type="evidence" value="ECO:0007669"/>
    <property type="project" value="UniProtKB-SubCell"/>
</dbReference>
<keyword evidence="15" id="KW-1185">Reference proteome</keyword>
<keyword evidence="7" id="KW-0547">Nucleotide-binding</keyword>
<keyword evidence="10" id="KW-1133">Transmembrane helix</keyword>
<evidence type="ECO:0000313" key="13">
    <source>
        <dbReference type="EMBL" id="GJM52039.1"/>
    </source>
</evidence>
<organism evidence="12 14">
    <name type="scientific">Capnocytophaga catalasegens</name>
    <dbReference type="NCBI Taxonomy" id="1004260"/>
    <lineage>
        <taxon>Bacteria</taxon>
        <taxon>Pseudomonadati</taxon>
        <taxon>Bacteroidota</taxon>
        <taxon>Flavobacteriia</taxon>
        <taxon>Flavobacteriales</taxon>
        <taxon>Flavobacteriaceae</taxon>
        <taxon>Capnocytophaga</taxon>
    </lineage>
</organism>
<evidence type="ECO:0000256" key="3">
    <source>
        <dbReference type="ARBA" id="ARBA00012438"/>
    </source>
</evidence>
<dbReference type="PANTHER" id="PTHR44936:SF10">
    <property type="entry name" value="SENSOR PROTEIN RSTB"/>
    <property type="match status" value="1"/>
</dbReference>
<dbReference type="InterPro" id="IPR036097">
    <property type="entry name" value="HisK_dim/P_sf"/>
</dbReference>
<dbReference type="SUPFAM" id="SSF47384">
    <property type="entry name" value="Homodimeric domain of signal transducing histidine kinase"/>
    <property type="match status" value="1"/>
</dbReference>
<evidence type="ECO:0000256" key="5">
    <source>
        <dbReference type="ARBA" id="ARBA00022553"/>
    </source>
</evidence>
<keyword evidence="5" id="KW-0597">Phosphoprotein</keyword>
<keyword evidence="8 12" id="KW-0418">Kinase</keyword>
<evidence type="ECO:0000313" key="12">
    <source>
        <dbReference type="EMBL" id="GJM50198.1"/>
    </source>
</evidence>
<dbReference type="Pfam" id="PF02518">
    <property type="entry name" value="HATPase_c"/>
    <property type="match status" value="1"/>
</dbReference>